<evidence type="ECO:0000313" key="3">
    <source>
        <dbReference type="Proteomes" id="UP000789901"/>
    </source>
</evidence>
<feature type="compositionally biased region" description="Basic and acidic residues" evidence="1">
    <location>
        <begin position="244"/>
        <end position="258"/>
    </location>
</feature>
<sequence>MEEIHITFNVDIYLVRPFVVHKDCVIKVIILNPNIQHSEEYNNEYLREFLLNLINIQTLEELVFIHIEEFNYPDAITDLINNHPSLKSLKFIRVEKINERDLYCYFLSKESAINRFSISHSNFIFDHFPSNIKEIKLDLSIIDEDNMRVLVSIIKKSPNLTHIDLARNTISNKAVEFIVNDLNEQKVLKISGVSDNILFEHPDNMLINETSIDPDLDTSITIDLNFMNMRRSVERMGKLQKEITEEYSKQNSKRKADWEDLDDRENKKKK</sequence>
<dbReference type="SUPFAM" id="SSF52047">
    <property type="entry name" value="RNI-like"/>
    <property type="match status" value="1"/>
</dbReference>
<dbReference type="Gene3D" id="3.80.10.10">
    <property type="entry name" value="Ribonuclease Inhibitor"/>
    <property type="match status" value="1"/>
</dbReference>
<keyword evidence="3" id="KW-1185">Reference proteome</keyword>
<feature type="region of interest" description="Disordered" evidence="1">
    <location>
        <begin position="244"/>
        <end position="270"/>
    </location>
</feature>
<dbReference type="EMBL" id="CAJVQB010024830">
    <property type="protein sequence ID" value="CAG8805015.1"/>
    <property type="molecule type" value="Genomic_DNA"/>
</dbReference>
<organism evidence="2 3">
    <name type="scientific">Gigaspora margarita</name>
    <dbReference type="NCBI Taxonomy" id="4874"/>
    <lineage>
        <taxon>Eukaryota</taxon>
        <taxon>Fungi</taxon>
        <taxon>Fungi incertae sedis</taxon>
        <taxon>Mucoromycota</taxon>
        <taxon>Glomeromycotina</taxon>
        <taxon>Glomeromycetes</taxon>
        <taxon>Diversisporales</taxon>
        <taxon>Gigasporaceae</taxon>
        <taxon>Gigaspora</taxon>
    </lineage>
</organism>
<protein>
    <submittedName>
        <fullName evidence="2">32086_t:CDS:1</fullName>
    </submittedName>
</protein>
<evidence type="ECO:0000313" key="2">
    <source>
        <dbReference type="EMBL" id="CAG8805015.1"/>
    </source>
</evidence>
<dbReference type="InterPro" id="IPR032675">
    <property type="entry name" value="LRR_dom_sf"/>
</dbReference>
<proteinExistence type="predicted"/>
<evidence type="ECO:0000256" key="1">
    <source>
        <dbReference type="SAM" id="MobiDB-lite"/>
    </source>
</evidence>
<comment type="caution">
    <text evidence="2">The sequence shown here is derived from an EMBL/GenBank/DDBJ whole genome shotgun (WGS) entry which is preliminary data.</text>
</comment>
<reference evidence="2 3" key="1">
    <citation type="submission" date="2021-06" db="EMBL/GenBank/DDBJ databases">
        <authorList>
            <person name="Kallberg Y."/>
            <person name="Tangrot J."/>
            <person name="Rosling A."/>
        </authorList>
    </citation>
    <scope>NUCLEOTIDE SEQUENCE [LARGE SCALE GENOMIC DNA]</scope>
    <source>
        <strain evidence="2 3">120-4 pot B 10/14</strain>
    </source>
</reference>
<gene>
    <name evidence="2" type="ORF">GMARGA_LOCUS23991</name>
</gene>
<name>A0ABN7VXT3_GIGMA</name>
<accession>A0ABN7VXT3</accession>
<dbReference type="Proteomes" id="UP000789901">
    <property type="component" value="Unassembled WGS sequence"/>
</dbReference>